<dbReference type="Pfam" id="PF04351">
    <property type="entry name" value="PilP"/>
    <property type="match status" value="1"/>
</dbReference>
<dbReference type="KEGG" id="oai:OLEAN_C36370"/>
<dbReference type="PROSITE" id="PS51257">
    <property type="entry name" value="PROKAR_LIPOPROTEIN"/>
    <property type="match status" value="1"/>
</dbReference>
<dbReference type="Gene3D" id="2.30.30.830">
    <property type="match status" value="1"/>
</dbReference>
<dbReference type="HOGENOM" id="CLU_109321_1_0_6"/>
<keyword evidence="1" id="KW-0732">Signal</keyword>
<dbReference type="Proteomes" id="UP000032749">
    <property type="component" value="Chromosome"/>
</dbReference>
<dbReference type="STRING" id="698738.OLEAN_C36370"/>
<gene>
    <name evidence="2" type="primary">pilP</name>
    <name evidence="2" type="ORF">OLEAN_C36370</name>
</gene>
<protein>
    <submittedName>
        <fullName evidence="2">Type 4 pilus assembly protein</fullName>
    </submittedName>
</protein>
<reference evidence="2 3" key="1">
    <citation type="journal article" date="2013" name="Nat. Commun.">
        <title>Genome sequence and functional genomic analysis of the oil-degrading bacterium Oleispira antarctica.</title>
        <authorList>
            <person name="Kube M."/>
            <person name="Chernikova T.N."/>
            <person name="Al-Ramahi Y."/>
            <person name="Beloqui A."/>
            <person name="Lopez-Cortez N."/>
            <person name="Guazzaroni M.E."/>
            <person name="Heipieper H.J."/>
            <person name="Klages S."/>
            <person name="Kotsyurbenko O.R."/>
            <person name="Langer I."/>
            <person name="Nechitaylo T.Y."/>
            <person name="Lunsdorf H."/>
            <person name="Fernandez M."/>
            <person name="Juarez S."/>
            <person name="Ciordia S."/>
            <person name="Singer A."/>
            <person name="Kagan O."/>
            <person name="Egorova O."/>
            <person name="Petit P.A."/>
            <person name="Stogios P."/>
            <person name="Kim Y."/>
            <person name="Tchigvintsev A."/>
            <person name="Flick R."/>
            <person name="Denaro R."/>
            <person name="Genovese M."/>
            <person name="Albar J.P."/>
            <person name="Reva O.N."/>
            <person name="Martinez-Gomariz M."/>
            <person name="Tran H."/>
            <person name="Ferrer M."/>
            <person name="Savchenko A."/>
            <person name="Yakunin A.F."/>
            <person name="Yakimov M.M."/>
            <person name="Golyshina O.V."/>
            <person name="Reinhardt R."/>
            <person name="Golyshin P.N."/>
        </authorList>
    </citation>
    <scope>NUCLEOTIDE SEQUENCE [LARGE SCALE GENOMIC DNA]</scope>
</reference>
<dbReference type="AlphaFoldDB" id="R4YUE7"/>
<name>R4YUE7_OLEAN</name>
<organism evidence="2 3">
    <name type="scientific">Oleispira antarctica RB-8</name>
    <dbReference type="NCBI Taxonomy" id="698738"/>
    <lineage>
        <taxon>Bacteria</taxon>
        <taxon>Pseudomonadati</taxon>
        <taxon>Pseudomonadota</taxon>
        <taxon>Gammaproteobacteria</taxon>
        <taxon>Oceanospirillales</taxon>
        <taxon>Oceanospirillaceae</taxon>
        <taxon>Oleispira</taxon>
    </lineage>
</organism>
<feature type="signal peptide" evidence="1">
    <location>
        <begin position="1"/>
        <end position="20"/>
    </location>
</feature>
<keyword evidence="3" id="KW-1185">Reference proteome</keyword>
<proteinExistence type="predicted"/>
<sequence length="177" mass="19663">MKKLSLLLLASLLSACGVTTGTTDLKEFVDEVMSQPRGVIAPLPVFEPYEAFSYSATGLRSPFDLPINLDEVIKQTTPDSDIQPDLNRSKEQLEQYPFGSFSMVGTIKREKDQLWALVSVPDSGIHKIKEGYYMGQNHGKVIRVSQQRIDIIEIVPNGVGGWLERPRSLVLAGVEEE</sequence>
<evidence type="ECO:0000256" key="1">
    <source>
        <dbReference type="SAM" id="SignalP"/>
    </source>
</evidence>
<dbReference type="EMBL" id="FO203512">
    <property type="protein sequence ID" value="CCK77813.1"/>
    <property type="molecule type" value="Genomic_DNA"/>
</dbReference>
<dbReference type="InterPro" id="IPR007446">
    <property type="entry name" value="PilP"/>
</dbReference>
<evidence type="ECO:0000313" key="3">
    <source>
        <dbReference type="Proteomes" id="UP000032749"/>
    </source>
</evidence>
<feature type="chain" id="PRO_5004374413" evidence="1">
    <location>
        <begin position="21"/>
        <end position="177"/>
    </location>
</feature>
<evidence type="ECO:0000313" key="2">
    <source>
        <dbReference type="EMBL" id="CCK77813.1"/>
    </source>
</evidence>
<dbReference type="PATRIC" id="fig|698738.3.peg.3784"/>
<accession>R4YUE7</accession>
<dbReference type="PIRSF" id="PIRSF016481">
    <property type="entry name" value="Pilus_assembly_PilP"/>
    <property type="match status" value="1"/>
</dbReference>